<dbReference type="VEuPathDB" id="MicrosporidiaDB:EDEG_03214"/>
<reference evidence="4" key="2">
    <citation type="submission" date="2015-07" db="EMBL/GenBank/DDBJ databases">
        <title>Contrasting host-pathogen interactions and genome evolution in two generalist and specialist microsporidian pathogens of mosquitoes.</title>
        <authorList>
            <consortium name="The Broad Institute Genomics Platform"/>
            <consortium name="The Broad Institute Genome Sequencing Center for Infectious Disease"/>
            <person name="Cuomo C.A."/>
            <person name="Sanscrainte N.D."/>
            <person name="Goldberg J.M."/>
            <person name="Heiman D."/>
            <person name="Young S."/>
            <person name="Zeng Q."/>
            <person name="Becnel J.J."/>
            <person name="Birren B.W."/>
        </authorList>
    </citation>
    <scope>NUCLEOTIDE SEQUENCE [LARGE SCALE GENOMIC DNA]</scope>
    <source>
        <strain evidence="4">USNM 41457</strain>
    </source>
</reference>
<gene>
    <name evidence="3" type="ORF">EDEG_03214</name>
</gene>
<keyword evidence="2" id="KW-0812">Transmembrane</keyword>
<keyword evidence="2" id="KW-1133">Transmembrane helix</keyword>
<evidence type="ECO:0000256" key="1">
    <source>
        <dbReference type="SAM" id="MobiDB-lite"/>
    </source>
</evidence>
<feature type="transmembrane region" description="Helical" evidence="2">
    <location>
        <begin position="89"/>
        <end position="113"/>
    </location>
</feature>
<evidence type="ECO:0000256" key="2">
    <source>
        <dbReference type="SAM" id="Phobius"/>
    </source>
</evidence>
<organism evidence="3 4">
    <name type="scientific">Edhazardia aedis (strain USNM 41457)</name>
    <name type="common">Microsporidian parasite</name>
    <dbReference type="NCBI Taxonomy" id="1003232"/>
    <lineage>
        <taxon>Eukaryota</taxon>
        <taxon>Fungi</taxon>
        <taxon>Fungi incertae sedis</taxon>
        <taxon>Microsporidia</taxon>
        <taxon>Edhazardia</taxon>
    </lineage>
</organism>
<proteinExistence type="predicted"/>
<comment type="caution">
    <text evidence="3">The sequence shown here is derived from an EMBL/GenBank/DDBJ whole genome shotgun (WGS) entry which is preliminary data.</text>
</comment>
<name>J9DIA3_EDHAE</name>
<dbReference type="AlphaFoldDB" id="J9DIA3"/>
<keyword evidence="4" id="KW-1185">Reference proteome</keyword>
<feature type="region of interest" description="Disordered" evidence="1">
    <location>
        <begin position="353"/>
        <end position="378"/>
    </location>
</feature>
<evidence type="ECO:0000313" key="4">
    <source>
        <dbReference type="Proteomes" id="UP000003163"/>
    </source>
</evidence>
<dbReference type="InParanoid" id="J9DIA3"/>
<keyword evidence="2" id="KW-0472">Membrane</keyword>
<dbReference type="EMBL" id="AFBI03000076">
    <property type="protein sequence ID" value="EJW02355.1"/>
    <property type="molecule type" value="Genomic_DNA"/>
</dbReference>
<feature type="transmembrane region" description="Helical" evidence="2">
    <location>
        <begin position="64"/>
        <end position="83"/>
    </location>
</feature>
<reference evidence="3 4" key="1">
    <citation type="submission" date="2011-08" db="EMBL/GenBank/DDBJ databases">
        <authorList>
            <person name="Liu Z.J."/>
            <person name="Shi F.L."/>
            <person name="Lu J.Q."/>
            <person name="Li M."/>
            <person name="Wang Z.L."/>
        </authorList>
    </citation>
    <scope>NUCLEOTIDE SEQUENCE [LARGE SCALE GENOMIC DNA]</scope>
    <source>
        <strain evidence="3 4">USNM 41457</strain>
    </source>
</reference>
<feature type="transmembrane region" description="Helical" evidence="2">
    <location>
        <begin position="33"/>
        <end position="52"/>
    </location>
</feature>
<dbReference type="HOGENOM" id="CLU_731633_0_0_1"/>
<sequence length="378" mass="43378">MNIPPKIIESCIVMSLMVIGAIATRLAAINIGMPISAIGPAIFALISFPFTYKKDEVKKKTLTMENILYSIMRSIILFLFIHYTFESLYMHTVFVYFGILSGILVFIAIFAATMQKIHKLFLFVYTILVLLTTYRVGIFEVHNMLFPYGDIEADSFTYKPIFLLIPVFTFTFIICLTTAFSKTKQIIRIHFLDSLMLLIGCVIYCVFQLSEVRNEVMTIKDQGNIILFSSGLLCLISCYIYYVRYNKRVDPTSMVFGFNAVILIAQAASFLPFIKNFFKRTLFEQQIHGIYWIIMVLEAINLVLCCIFSINHIDFMDSLSFFDFVGVLRDYNAPVRNVTIPLRARRRGRLLGATNAGHNNENNNDNIENHQENEENEG</sequence>
<dbReference type="Proteomes" id="UP000003163">
    <property type="component" value="Unassembled WGS sequence"/>
</dbReference>
<evidence type="ECO:0000313" key="3">
    <source>
        <dbReference type="EMBL" id="EJW02355.1"/>
    </source>
</evidence>
<feature type="transmembrane region" description="Helical" evidence="2">
    <location>
        <begin position="158"/>
        <end position="179"/>
    </location>
</feature>
<feature type="transmembrane region" description="Helical" evidence="2">
    <location>
        <begin position="222"/>
        <end position="242"/>
    </location>
</feature>
<feature type="transmembrane region" description="Helical" evidence="2">
    <location>
        <begin position="7"/>
        <end position="27"/>
    </location>
</feature>
<feature type="transmembrane region" description="Helical" evidence="2">
    <location>
        <begin position="289"/>
        <end position="310"/>
    </location>
</feature>
<feature type="transmembrane region" description="Helical" evidence="2">
    <location>
        <begin position="191"/>
        <end position="210"/>
    </location>
</feature>
<accession>J9DIA3</accession>
<feature type="transmembrane region" description="Helical" evidence="2">
    <location>
        <begin position="254"/>
        <end position="274"/>
    </location>
</feature>
<feature type="compositionally biased region" description="Basic and acidic residues" evidence="1">
    <location>
        <begin position="367"/>
        <end position="378"/>
    </location>
</feature>
<feature type="transmembrane region" description="Helical" evidence="2">
    <location>
        <begin position="120"/>
        <end position="138"/>
    </location>
</feature>
<protein>
    <submittedName>
        <fullName evidence="3">Uncharacterized protein</fullName>
    </submittedName>
</protein>